<protein>
    <submittedName>
        <fullName evidence="1">Uncharacterized protein</fullName>
    </submittedName>
</protein>
<dbReference type="EMBL" id="CM041538">
    <property type="protein sequence ID" value="KAI3369151.1"/>
    <property type="molecule type" value="Genomic_DNA"/>
</dbReference>
<name>A0ACB8WN51_9TELE</name>
<accession>A0ACB8WN51</accession>
<proteinExistence type="predicted"/>
<reference evidence="1" key="1">
    <citation type="submission" date="2022-04" db="EMBL/GenBank/DDBJ databases">
        <title>Jade perch genome.</title>
        <authorList>
            <person name="Chao B."/>
        </authorList>
    </citation>
    <scope>NUCLEOTIDE SEQUENCE</scope>
    <source>
        <strain evidence="1">CB-2022</strain>
    </source>
</reference>
<comment type="caution">
    <text evidence="1">The sequence shown here is derived from an EMBL/GenBank/DDBJ whole genome shotgun (WGS) entry which is preliminary data.</text>
</comment>
<gene>
    <name evidence="1" type="ORF">L3Q82_026108</name>
</gene>
<feature type="non-terminal residue" evidence="1">
    <location>
        <position position="1"/>
    </location>
</feature>
<organism evidence="1 2">
    <name type="scientific">Scortum barcoo</name>
    <name type="common">barcoo grunter</name>
    <dbReference type="NCBI Taxonomy" id="214431"/>
    <lineage>
        <taxon>Eukaryota</taxon>
        <taxon>Metazoa</taxon>
        <taxon>Chordata</taxon>
        <taxon>Craniata</taxon>
        <taxon>Vertebrata</taxon>
        <taxon>Euteleostomi</taxon>
        <taxon>Actinopterygii</taxon>
        <taxon>Neopterygii</taxon>
        <taxon>Teleostei</taxon>
        <taxon>Neoteleostei</taxon>
        <taxon>Acanthomorphata</taxon>
        <taxon>Eupercaria</taxon>
        <taxon>Centrarchiformes</taxon>
        <taxon>Terapontoidei</taxon>
        <taxon>Terapontidae</taxon>
        <taxon>Scortum</taxon>
    </lineage>
</organism>
<evidence type="ECO:0000313" key="2">
    <source>
        <dbReference type="Proteomes" id="UP000831701"/>
    </source>
</evidence>
<dbReference type="Proteomes" id="UP000831701">
    <property type="component" value="Chromosome 8"/>
</dbReference>
<sequence length="2211" mass="244767">VVSRAWRRYQETGQYIRRRGGGRRRATTQQQDRYLRLCARRNRRSTARALQNDLQQATNVHVSAQTLRNRLHEGGMRARRPQVGVVLTAQHRAGRLAFAREHQDWQIRHWRPVLFTDESRFTLSTCDRRDRVWRRRGERSAACNILQHDRFGSGYRDEILRPLVRPYAGAVGPGFLLMQDNARPHVAGVCQQFLQDEGIDAMDWPARSPDLNPIEHIWDIMSRSIHQRHVAPQTVQELADALVQVWEEIPQETIRHLIRSMPRLSSAERQQVLGALERLQAKLVQREEWTHSETMGNLRETLQSPLFNHILTLQHSIKQLRNQLSSLPPEACSDFSFSKKGQLIMSAANPADGGSATPVLSASSSVLTNGSSPSVHQAPPSSDLLQKWIHAAAKGRHTELVRLVRPLSGGLGFSVVGLNPAGSSSQGVFVKHIQPGGVAHMFDCFLSSRITTDGRLQERDQVLVINGSPLELGISQQTALTLLQQPGEAVELVVARERPDSATSQPADAINTDQWGHVEEIELVNDGSGLGFGIVGGKTTGVVVRTLIPNSVADKDGRLRTGDHILRIGPTPTTGLTSDQVVKVLQGCGSHVTMLIARDPRGQRSAAPPPPPPPDSAPVSSLPPRPPDLSQRRPSKTPNLEGYELHKVPLTKEDGQSLGISIVGYNPLTSPDAVGVFVKHVVPGSAADQSGNIRVHDRLVALDDVSLHGLTNQEVLEVMRKTGQTVVLSVVRKKPRALERSLDKVERESSRVSLRRSLEVNARSSGFGFTAPNLEPTYLNTAQLPRATDAELMDKWEQALGPNYQVKVVKLDPVIQDDAELQKSSKLLPIHTLRLGVELDSFDGHHYISSVAPGGPVDKHGVLRPEDELLEVNDVQLYGKSRREVVSFLKEVPPPFTLVCCRHPTSDLEREPESESESEPEPEPEPALQLGPGPVRQSQPDVEEIELKLSSMLCNQTEMREEVRQEQVTPVEEELMEETTQHSQEEEEEEEEEEEREEEEEEEDEEELALWSPDVQVLELPKERDKGLGFSILDYQDPLDPGRCVMVIRSLVPGGSAERHGGLLPGDQLVSVNQTQVDQLSLAQAVEVLKSAPPGTVRLGIRKPLVVDSPETRTENIRQLSFNNTLPVPKGFGDGSILPPEDLPQEEEEEEEEEPELILDGGLPRYASFSRTSELLPVKDSREMAVDEEVEGEKEEVKMQEKVEESASSLPRKPPPSWEEWKISSSSWARGAEETWRREKQEDDELQRSDRESIVSTGNQLLDFRDSEADSELTLTDTDTESVRMIDTERRKRRSQGGASLPIRGGHRVEVWPEEGQSLGLSIVGGHHVIKRLRNGEELKGIFIKQVLPNSPAAKTKCLKTGDKILERRVSQDSPTTSRDLRVMDESTSVTVGLQMDGRVHLRDPSLRFLIGRQVGGIEEILEVFPPPSPTMSPVEVNRTVQGCGLLGLPVPVNCVRSPTGQHGPIGLLLQPDGIPYFRLRVSTTGFERLPPPDRQTPETSTTASTTSNRRVDNGGREHGPLGLNVSQPPSESVSGVDLRAASHEEAVSAIKSAPSPVVFIVQSLSATPRPVSLTAPSYNKHKAKRTESPASAWWPGSARNGDVGPPSSRLTTRRKVHEGLVQCGLGSSRGRGPRRPNPWNKTLAIGTWNVTSLGGKEPELVREVERYRLEIVGLTSTHSLGSGTQLLERGWTLHYSGVAQGLLLLFVSYGLNSSTEYRPSRPSWSPWEGYLIVLPTGDSIVLLGDFNAHVGNDSDSDTWRGVIGRNGLPDLNPSGVLLLDFCASHGLSMSYEHHVRSCGRKVSGACRGGNPRTRWWTPEVRDAVRLKKESYRTMLACGTPDTVDRYRQTKQATARTVLEAKTRVWEEFGEAMEEDYRSASKRILANPSTREGLRQGTGEENSADSRPSDSGGTMRFSSSRSWNTGPALYPPCRVLEGLWEFAQPVHMCFVDLEKAFDRVPRGILWGVLREYGVRGPLLRAVRSLYDRSRSLVRIAGSKSDLFPVHVGLRQGCPLSPVLFIIFMDRISKACSQGPEGVRFGNHRISSLLFADDVVLLASSSQDLQHVLERFAAECEAAGMRISTSKSEAMVLDRKRVACPLRVSPQVEESQRPHAVMRSVYRTVINVVKKELSRKAKLSIYRSIYVPTLTYGHELWVMTERTRSRIQAAEMSFLPAGWLGAPLEIGVRSSGHSGGARSRAAAPSRTSRGVS</sequence>
<evidence type="ECO:0000313" key="1">
    <source>
        <dbReference type="EMBL" id="KAI3369151.1"/>
    </source>
</evidence>
<keyword evidence="2" id="KW-1185">Reference proteome</keyword>